<keyword evidence="4 11" id="KW-0808">Transferase</keyword>
<dbReference type="Pfam" id="PF00912">
    <property type="entry name" value="Transgly"/>
    <property type="match status" value="1"/>
</dbReference>
<dbReference type="SUPFAM" id="SSF53955">
    <property type="entry name" value="Lysozyme-like"/>
    <property type="match status" value="1"/>
</dbReference>
<proteinExistence type="inferred from homology"/>
<comment type="caution">
    <text evidence="13">The sequence shown here is derived from an EMBL/GenBank/DDBJ whole genome shotgun (WGS) entry which is preliminary data.</text>
</comment>
<evidence type="ECO:0000256" key="10">
    <source>
        <dbReference type="ARBA" id="ARBA00023316"/>
    </source>
</evidence>
<comment type="pathway">
    <text evidence="11">Cell wall biogenesis; peptidoglycan biosynthesis.</text>
</comment>
<evidence type="ECO:0000313" key="13">
    <source>
        <dbReference type="EMBL" id="MET3615486.1"/>
    </source>
</evidence>
<dbReference type="HAMAP" id="MF_00766">
    <property type="entry name" value="PGT_MtgA"/>
    <property type="match status" value="1"/>
</dbReference>
<keyword evidence="14" id="KW-1185">Reference proteome</keyword>
<keyword evidence="8 11" id="KW-1133">Transmembrane helix</keyword>
<accession>A0ABV2J420</accession>
<dbReference type="NCBIfam" id="TIGR02070">
    <property type="entry name" value="mono_pep_trsgly"/>
    <property type="match status" value="1"/>
</dbReference>
<evidence type="ECO:0000256" key="4">
    <source>
        <dbReference type="ARBA" id="ARBA00022679"/>
    </source>
</evidence>
<evidence type="ECO:0000256" key="7">
    <source>
        <dbReference type="ARBA" id="ARBA00022984"/>
    </source>
</evidence>
<evidence type="ECO:0000256" key="5">
    <source>
        <dbReference type="ARBA" id="ARBA00022692"/>
    </source>
</evidence>
<dbReference type="PANTHER" id="PTHR30400">
    <property type="entry name" value="MONOFUNCTIONAL BIOSYNTHETIC PEPTIDOGLYCAN TRANSGLYCOSYLASE"/>
    <property type="match status" value="1"/>
</dbReference>
<comment type="function">
    <text evidence="11">Peptidoglycan polymerase that catalyzes glycan chain elongation from lipid-linked precursors.</text>
</comment>
<organism evidence="13 14">
    <name type="scientific">Rhizobium aquaticum</name>
    <dbReference type="NCBI Taxonomy" id="1549636"/>
    <lineage>
        <taxon>Bacteria</taxon>
        <taxon>Pseudomonadati</taxon>
        <taxon>Pseudomonadota</taxon>
        <taxon>Alphaproteobacteria</taxon>
        <taxon>Hyphomicrobiales</taxon>
        <taxon>Rhizobiaceae</taxon>
        <taxon>Rhizobium/Agrobacterium group</taxon>
        <taxon>Rhizobium</taxon>
    </lineage>
</organism>
<dbReference type="PANTHER" id="PTHR30400:SF0">
    <property type="entry name" value="BIOSYNTHETIC PEPTIDOGLYCAN TRANSGLYCOSYLASE"/>
    <property type="match status" value="1"/>
</dbReference>
<keyword evidence="10 11" id="KW-0961">Cell wall biogenesis/degradation</keyword>
<keyword evidence="1 11" id="KW-1003">Cell membrane</keyword>
<keyword evidence="3 11" id="KW-0328">Glycosyltransferase</keyword>
<dbReference type="Proteomes" id="UP001549047">
    <property type="component" value="Unassembled WGS sequence"/>
</dbReference>
<dbReference type="EC" id="2.4.99.28" evidence="11"/>
<comment type="catalytic activity">
    <reaction evidence="11">
        <text>[GlcNAc-(1-&gt;4)-Mur2Ac(oyl-L-Ala-gamma-D-Glu-L-Lys-D-Ala-D-Ala)](n)-di-trans,octa-cis-undecaprenyl diphosphate + beta-D-GlcNAc-(1-&gt;4)-Mur2Ac(oyl-L-Ala-gamma-D-Glu-L-Lys-D-Ala-D-Ala)-di-trans,octa-cis-undecaprenyl diphosphate = [GlcNAc-(1-&gt;4)-Mur2Ac(oyl-L-Ala-gamma-D-Glu-L-Lys-D-Ala-D-Ala)](n+1)-di-trans,octa-cis-undecaprenyl diphosphate + di-trans,octa-cis-undecaprenyl diphosphate + H(+)</text>
        <dbReference type="Rhea" id="RHEA:23708"/>
        <dbReference type="Rhea" id="RHEA-COMP:9602"/>
        <dbReference type="Rhea" id="RHEA-COMP:9603"/>
        <dbReference type="ChEBI" id="CHEBI:15378"/>
        <dbReference type="ChEBI" id="CHEBI:58405"/>
        <dbReference type="ChEBI" id="CHEBI:60033"/>
        <dbReference type="ChEBI" id="CHEBI:78435"/>
        <dbReference type="EC" id="2.4.99.28"/>
    </reaction>
</comment>
<dbReference type="InterPro" id="IPR036950">
    <property type="entry name" value="PBP_transglycosylase"/>
</dbReference>
<reference evidence="13 14" key="1">
    <citation type="submission" date="2024-06" db="EMBL/GenBank/DDBJ databases">
        <title>Genomic Encyclopedia of Type Strains, Phase IV (KMG-IV): sequencing the most valuable type-strain genomes for metagenomic binning, comparative biology and taxonomic classification.</title>
        <authorList>
            <person name="Goeker M."/>
        </authorList>
    </citation>
    <scope>NUCLEOTIDE SEQUENCE [LARGE SCALE GENOMIC DNA]</scope>
    <source>
        <strain evidence="13 14">DSM 29780</strain>
    </source>
</reference>
<keyword evidence="6 11" id="KW-0133">Cell shape</keyword>
<evidence type="ECO:0000256" key="9">
    <source>
        <dbReference type="ARBA" id="ARBA00023136"/>
    </source>
</evidence>
<dbReference type="Gene3D" id="1.10.3810.10">
    <property type="entry name" value="Biosynthetic peptidoglycan transglycosylase-like"/>
    <property type="match status" value="1"/>
</dbReference>
<evidence type="ECO:0000256" key="1">
    <source>
        <dbReference type="ARBA" id="ARBA00022475"/>
    </source>
</evidence>
<dbReference type="GO" id="GO:0016757">
    <property type="term" value="F:glycosyltransferase activity"/>
    <property type="evidence" value="ECO:0007669"/>
    <property type="project" value="UniProtKB-KW"/>
</dbReference>
<comment type="similarity">
    <text evidence="11">Belongs to the glycosyltransferase 51 family.</text>
</comment>
<evidence type="ECO:0000259" key="12">
    <source>
        <dbReference type="Pfam" id="PF00912"/>
    </source>
</evidence>
<feature type="domain" description="Glycosyl transferase family 51" evidence="12">
    <location>
        <begin position="60"/>
        <end position="214"/>
    </location>
</feature>
<feature type="transmembrane region" description="Helical" evidence="11">
    <location>
        <begin position="21"/>
        <end position="41"/>
    </location>
</feature>
<keyword evidence="9 11" id="KW-0472">Membrane</keyword>
<dbReference type="InterPro" id="IPR001264">
    <property type="entry name" value="Glyco_trans_51"/>
</dbReference>
<dbReference type="EMBL" id="JBEPMB010000007">
    <property type="protein sequence ID" value="MET3615486.1"/>
    <property type="molecule type" value="Genomic_DNA"/>
</dbReference>
<evidence type="ECO:0000256" key="3">
    <source>
        <dbReference type="ARBA" id="ARBA00022676"/>
    </source>
</evidence>
<name>A0ABV2J420_9HYPH</name>
<evidence type="ECO:0000256" key="6">
    <source>
        <dbReference type="ARBA" id="ARBA00022960"/>
    </source>
</evidence>
<sequence>MRTRKRLIDWIWPRGPLWLRVLRLLFVVLLLPYALILLYWLPFVHPVSTLMVSDLALFRGYDRRWVDLEKIAPVLVKSVMMSEDGQFCSHYGVDLVQLKGVIDDALNGEETRGASTIPMQTVKNLYLFNGRSFIRKGFELPLAFATDFVWSKARIMEVYLNIAEWGPGIYGIEAAAQTYFKVPASKLSASQAALLAAALPNPYVRVPNRPSRGMRAIAGIIARRAAASGEYVRCVYP</sequence>
<keyword evidence="5 11" id="KW-0812">Transmembrane</keyword>
<dbReference type="InterPro" id="IPR011812">
    <property type="entry name" value="Pep_trsgly"/>
</dbReference>
<evidence type="ECO:0000256" key="2">
    <source>
        <dbReference type="ARBA" id="ARBA00022519"/>
    </source>
</evidence>
<keyword evidence="2 11" id="KW-0997">Cell inner membrane</keyword>
<evidence type="ECO:0000256" key="8">
    <source>
        <dbReference type="ARBA" id="ARBA00022989"/>
    </source>
</evidence>
<protein>
    <recommendedName>
        <fullName evidence="11">Biosynthetic peptidoglycan transglycosylase</fullName>
        <ecNumber evidence="11">2.4.99.28</ecNumber>
    </recommendedName>
    <alternativeName>
        <fullName evidence="11">Glycan polymerase</fullName>
    </alternativeName>
    <alternativeName>
        <fullName evidence="11">Peptidoglycan glycosyltransferase MtgA</fullName>
        <shortName evidence="11">PGT</shortName>
    </alternativeName>
</protein>
<dbReference type="InterPro" id="IPR023346">
    <property type="entry name" value="Lysozyme-like_dom_sf"/>
</dbReference>
<evidence type="ECO:0000313" key="14">
    <source>
        <dbReference type="Proteomes" id="UP001549047"/>
    </source>
</evidence>
<evidence type="ECO:0000256" key="11">
    <source>
        <dbReference type="HAMAP-Rule" id="MF_00766"/>
    </source>
</evidence>
<gene>
    <name evidence="11" type="primary">mtgA</name>
    <name evidence="13" type="ORF">ABID16_003830</name>
</gene>
<keyword evidence="7 11" id="KW-0573">Peptidoglycan synthesis</keyword>
<comment type="subcellular location">
    <subcellularLocation>
        <location evidence="11">Cell inner membrane</location>
        <topology evidence="11">Single-pass membrane protein</topology>
    </subcellularLocation>
</comment>